<organism evidence="7 8">
    <name type="scientific">Kluyveromyces marxianus</name>
    <name type="common">Yeast</name>
    <name type="synonym">Candida kefyr</name>
    <dbReference type="NCBI Taxonomy" id="4911"/>
    <lineage>
        <taxon>Eukaryota</taxon>
        <taxon>Fungi</taxon>
        <taxon>Dikarya</taxon>
        <taxon>Ascomycota</taxon>
        <taxon>Saccharomycotina</taxon>
        <taxon>Saccharomycetes</taxon>
        <taxon>Saccharomycetales</taxon>
        <taxon>Saccharomycetaceae</taxon>
        <taxon>Kluyveromyces</taxon>
    </lineage>
</organism>
<evidence type="ECO:0000256" key="5">
    <source>
        <dbReference type="RuleBase" id="RU363076"/>
    </source>
</evidence>
<gene>
    <name evidence="7" type="primary">SHY1</name>
    <name evidence="7" type="ORF">FIM1_4615</name>
</gene>
<evidence type="ECO:0000256" key="6">
    <source>
        <dbReference type="SAM" id="MobiDB-lite"/>
    </source>
</evidence>
<dbReference type="InterPro" id="IPR002994">
    <property type="entry name" value="Surf1/Shy1"/>
</dbReference>
<proteinExistence type="inferred from homology"/>
<dbReference type="InterPro" id="IPR045214">
    <property type="entry name" value="Surf1/Surf4"/>
</dbReference>
<protein>
    <recommendedName>
        <fullName evidence="5">SURF1-like protein</fullName>
    </recommendedName>
</protein>
<name>A0ABX6F119_KLUMA</name>
<reference evidence="7 8" key="1">
    <citation type="submission" date="2016-03" db="EMBL/GenBank/DDBJ databases">
        <title>How can Kluyveromyces marxianus grow so fast - potential evolutionary course in Saccharomyces Complex revealed by comparative genomics.</title>
        <authorList>
            <person name="Mo W."/>
            <person name="Lu W."/>
            <person name="Yang X."/>
            <person name="Qi J."/>
            <person name="Lv H."/>
        </authorList>
    </citation>
    <scope>NUCLEOTIDE SEQUENCE [LARGE SCALE GENOMIC DNA]</scope>
    <source>
        <strain evidence="7 8">FIM1</strain>
    </source>
</reference>
<feature type="transmembrane region" description="Helical" evidence="5">
    <location>
        <begin position="322"/>
        <end position="343"/>
    </location>
</feature>
<keyword evidence="5" id="KW-0496">Mitochondrion</keyword>
<comment type="subcellular location">
    <subcellularLocation>
        <location evidence="1">Membrane</location>
    </subcellularLocation>
    <subcellularLocation>
        <location evidence="5">Mitochondrion inner membrane</location>
        <topology evidence="5">Multi-pass membrane protein</topology>
    </subcellularLocation>
</comment>
<feature type="transmembrane region" description="Helical" evidence="5">
    <location>
        <begin position="56"/>
        <end position="76"/>
    </location>
</feature>
<dbReference type="CDD" id="cd06662">
    <property type="entry name" value="SURF1"/>
    <property type="match status" value="1"/>
</dbReference>
<keyword evidence="5" id="KW-0999">Mitochondrion inner membrane</keyword>
<accession>A0ABX6F119</accession>
<evidence type="ECO:0000313" key="8">
    <source>
        <dbReference type="Proteomes" id="UP000422736"/>
    </source>
</evidence>
<dbReference type="PANTHER" id="PTHR23427">
    <property type="entry name" value="SURFEIT LOCUS PROTEIN"/>
    <property type="match status" value="1"/>
</dbReference>
<evidence type="ECO:0000256" key="3">
    <source>
        <dbReference type="ARBA" id="ARBA00022989"/>
    </source>
</evidence>
<keyword evidence="2 5" id="KW-0812">Transmembrane</keyword>
<comment type="similarity">
    <text evidence="5">Belongs to the SURF1 family.</text>
</comment>
<keyword evidence="4 5" id="KW-0472">Membrane</keyword>
<dbReference type="Proteomes" id="UP000422736">
    <property type="component" value="Chromosome 7"/>
</dbReference>
<feature type="region of interest" description="Disordered" evidence="6">
    <location>
        <begin position="267"/>
        <end position="287"/>
    </location>
</feature>
<dbReference type="PROSITE" id="PS50895">
    <property type="entry name" value="SURF1"/>
    <property type="match status" value="1"/>
</dbReference>
<dbReference type="Pfam" id="PF02104">
    <property type="entry name" value="SURF1"/>
    <property type="match status" value="1"/>
</dbReference>
<dbReference type="PANTHER" id="PTHR23427:SF2">
    <property type="entry name" value="SURFEIT LOCUS PROTEIN 1"/>
    <property type="match status" value="1"/>
</dbReference>
<evidence type="ECO:0000256" key="1">
    <source>
        <dbReference type="ARBA" id="ARBA00004370"/>
    </source>
</evidence>
<dbReference type="EMBL" id="CP015061">
    <property type="protein sequence ID" value="QGN18289.1"/>
    <property type="molecule type" value="Genomic_DNA"/>
</dbReference>
<keyword evidence="3 5" id="KW-1133">Transmembrane helix</keyword>
<evidence type="ECO:0000313" key="7">
    <source>
        <dbReference type="EMBL" id="QGN18289.1"/>
    </source>
</evidence>
<reference evidence="7 8" key="2">
    <citation type="submission" date="2019-11" db="EMBL/GenBank/DDBJ databases">
        <authorList>
            <person name="Lu H."/>
        </authorList>
    </citation>
    <scope>NUCLEOTIDE SEQUENCE [LARGE SCALE GENOMIC DNA]</scope>
    <source>
        <strain evidence="7 8">FIM1</strain>
    </source>
</reference>
<keyword evidence="8" id="KW-1185">Reference proteome</keyword>
<feature type="compositionally biased region" description="Basic and acidic residues" evidence="6">
    <location>
        <begin position="271"/>
        <end position="287"/>
    </location>
</feature>
<evidence type="ECO:0000256" key="4">
    <source>
        <dbReference type="ARBA" id="ARBA00023136"/>
    </source>
</evidence>
<comment type="function">
    <text evidence="5">Probably involved in the biogenesis of the COX complex.</text>
</comment>
<sequence length="368" mass="43089">MFRLITPKPSTFLRVRPVKRLYSTVKTSTVDWKPIKTKKTPYEGYQKKESTFTRNIFLGLMIAMPVISFYLGTWQLRRLKWKTNLIASCEDKLTYDPIPLPKHFTPDMCEDWEYRKCTVTGRFLHDEEIFVGPRVRKGTKGYILYTPFIRKDTGERILIERGWIAEEKLVPSSRTLRHLSLPEGDNVTVTVLVRAAKDLTSLQWEKEDRDTRLWQVLDIKDMTAATNTAPIHFQALYDLKDHHWEEEDNTAESTTADDNHSSWKFWSKKKNNSDSKTEKLETKQTTEHKLDDDSIEFDEFQFAKAGVPIGKTPKIDLKNNHLQYLVTWYGLSLLSSIFLVIALRRGRGSAMSQEQIKRHKLKHAKRFM</sequence>
<evidence type="ECO:0000256" key="2">
    <source>
        <dbReference type="ARBA" id="ARBA00022692"/>
    </source>
</evidence>